<dbReference type="GO" id="GO:0016020">
    <property type="term" value="C:membrane"/>
    <property type="evidence" value="ECO:0007669"/>
    <property type="project" value="UniProtKB-SubCell"/>
</dbReference>
<keyword evidence="5 6" id="KW-0472">Membrane</keyword>
<dbReference type="InterPro" id="IPR045584">
    <property type="entry name" value="Pilin-like"/>
</dbReference>
<evidence type="ECO:0000313" key="8">
    <source>
        <dbReference type="Proteomes" id="UP000004088"/>
    </source>
</evidence>
<comment type="subcellular location">
    <subcellularLocation>
        <location evidence="1">Membrane</location>
        <topology evidence="1">Single-pass membrane protein</topology>
    </subcellularLocation>
</comment>
<dbReference type="AlphaFoldDB" id="F0EW30"/>
<sequence length="162" mass="17707">MKKYSYGFTLVELMIVIVIVGILAAIALPAYRSHVEKTNLAEAKQKLVDIRQKLETQKMTAPGEYARGAGAALETKYGTFLQGELGKIDPKLTGKYTFSRSAKVINGNQVNVVMQAYPTASSGYKFGVFIDSTNKAWRCPKTVMSATADYTSQPAFGNCEAF</sequence>
<evidence type="ECO:0000256" key="5">
    <source>
        <dbReference type="ARBA" id="ARBA00023136"/>
    </source>
</evidence>
<dbReference type="Proteomes" id="UP000004088">
    <property type="component" value="Unassembled WGS sequence"/>
</dbReference>
<accession>F0EW30</accession>
<organism evidence="7 8">
    <name type="scientific">Kingella denitrificans ATCC 33394</name>
    <dbReference type="NCBI Taxonomy" id="888741"/>
    <lineage>
        <taxon>Bacteria</taxon>
        <taxon>Pseudomonadati</taxon>
        <taxon>Pseudomonadota</taxon>
        <taxon>Betaproteobacteria</taxon>
        <taxon>Neisseriales</taxon>
        <taxon>Neisseriaceae</taxon>
        <taxon>Kingella</taxon>
    </lineage>
</organism>
<evidence type="ECO:0000256" key="1">
    <source>
        <dbReference type="ARBA" id="ARBA00004167"/>
    </source>
</evidence>
<dbReference type="PANTHER" id="PTHR30093:SF44">
    <property type="entry name" value="TYPE II SECRETION SYSTEM CORE PROTEIN G"/>
    <property type="match status" value="1"/>
</dbReference>
<dbReference type="EMBL" id="AEWV01000002">
    <property type="protein sequence ID" value="EGC18539.1"/>
    <property type="molecule type" value="Genomic_DNA"/>
</dbReference>
<dbReference type="Gene3D" id="3.30.540.20">
    <property type="match status" value="1"/>
</dbReference>
<dbReference type="PRINTS" id="PR00813">
    <property type="entry name" value="BCTERIALGSPG"/>
</dbReference>
<keyword evidence="3 6" id="KW-0812">Transmembrane</keyword>
<proteinExistence type="predicted"/>
<reference evidence="7 8" key="1">
    <citation type="submission" date="2011-01" db="EMBL/GenBank/DDBJ databases">
        <authorList>
            <person name="Muzny D."/>
            <person name="Qin X."/>
            <person name="Deng J."/>
            <person name="Jiang H."/>
            <person name="Liu Y."/>
            <person name="Qu J."/>
            <person name="Song X.-Z."/>
            <person name="Zhang L."/>
            <person name="Thornton R."/>
            <person name="Coyle M."/>
            <person name="Francisco L."/>
            <person name="Jackson L."/>
            <person name="Javaid M."/>
            <person name="Korchina V."/>
            <person name="Kovar C."/>
            <person name="Mata R."/>
            <person name="Mathew T."/>
            <person name="Ngo R."/>
            <person name="Nguyen L."/>
            <person name="Nguyen N."/>
            <person name="Okwuonu G."/>
            <person name="Ongeri F."/>
            <person name="Pham C."/>
            <person name="Simmons D."/>
            <person name="Wilczek-Boney K."/>
            <person name="Hale W."/>
            <person name="Jakkamsetti A."/>
            <person name="Pham P."/>
            <person name="Ruth R."/>
            <person name="San Lucas F."/>
            <person name="Warren J."/>
            <person name="Zhang J."/>
            <person name="Zhao Z."/>
            <person name="Zhou C."/>
            <person name="Zhu D."/>
            <person name="Lee S."/>
            <person name="Bess C."/>
            <person name="Blankenburg K."/>
            <person name="Forbes L."/>
            <person name="Fu Q."/>
            <person name="Gubbala S."/>
            <person name="Hirani K."/>
            <person name="Jayaseelan J.C."/>
            <person name="Lara F."/>
            <person name="Munidasa M."/>
            <person name="Palculict T."/>
            <person name="Patil S."/>
            <person name="Pu L.-L."/>
            <person name="Saada N."/>
            <person name="Tang L."/>
            <person name="Weissenberger G."/>
            <person name="Zhu Y."/>
            <person name="Hemphill L."/>
            <person name="Shang Y."/>
            <person name="Youmans B."/>
            <person name="Ayvaz T."/>
            <person name="Ross M."/>
            <person name="Santibanez J."/>
            <person name="Aqrawi P."/>
            <person name="Gross S."/>
            <person name="Joshi V."/>
            <person name="Fowler G."/>
            <person name="Nazareth L."/>
            <person name="Reid J."/>
            <person name="Worley K."/>
            <person name="Petrosino J."/>
            <person name="Highlander S."/>
            <person name="Gibbs R."/>
        </authorList>
    </citation>
    <scope>NUCLEOTIDE SEQUENCE [LARGE SCALE GENOMIC DNA]</scope>
    <source>
        <strain evidence="7 8">ATCC 33394</strain>
    </source>
</reference>
<dbReference type="PANTHER" id="PTHR30093">
    <property type="entry name" value="GENERAL SECRETION PATHWAY PROTEIN G"/>
    <property type="match status" value="1"/>
</dbReference>
<feature type="transmembrane region" description="Helical" evidence="6">
    <location>
        <begin position="6"/>
        <end position="28"/>
    </location>
</feature>
<keyword evidence="4 6" id="KW-1133">Transmembrane helix</keyword>
<evidence type="ECO:0000313" key="7">
    <source>
        <dbReference type="EMBL" id="EGC18539.1"/>
    </source>
</evidence>
<dbReference type="GO" id="GO:0015627">
    <property type="term" value="C:type II protein secretion system complex"/>
    <property type="evidence" value="ECO:0007669"/>
    <property type="project" value="InterPro"/>
</dbReference>
<dbReference type="InterPro" id="IPR012902">
    <property type="entry name" value="N_methyl_site"/>
</dbReference>
<evidence type="ECO:0000256" key="6">
    <source>
        <dbReference type="SAM" id="Phobius"/>
    </source>
</evidence>
<evidence type="ECO:0000256" key="3">
    <source>
        <dbReference type="ARBA" id="ARBA00022692"/>
    </source>
</evidence>
<evidence type="ECO:0000256" key="2">
    <source>
        <dbReference type="ARBA" id="ARBA00022481"/>
    </source>
</evidence>
<protein>
    <submittedName>
        <fullName evidence="7">Prepilin-type cleavage/methylation N-terminal domain protein</fullName>
    </submittedName>
</protein>
<dbReference type="HOGENOM" id="CLU_091705_4_4_4"/>
<keyword evidence="8" id="KW-1185">Reference proteome</keyword>
<keyword evidence="2" id="KW-0488">Methylation</keyword>
<dbReference type="GO" id="GO:0015628">
    <property type="term" value="P:protein secretion by the type II secretion system"/>
    <property type="evidence" value="ECO:0007669"/>
    <property type="project" value="InterPro"/>
</dbReference>
<comment type="caution">
    <text evidence="7">The sequence shown here is derived from an EMBL/GenBank/DDBJ whole genome shotgun (WGS) entry which is preliminary data.</text>
</comment>
<dbReference type="SUPFAM" id="SSF54523">
    <property type="entry name" value="Pili subunits"/>
    <property type="match status" value="1"/>
</dbReference>
<dbReference type="InterPro" id="IPR000983">
    <property type="entry name" value="Bac_GSPG_pilin"/>
</dbReference>
<dbReference type="RefSeq" id="WP_003780840.1">
    <property type="nucleotide sequence ID" value="NZ_GL870929.1"/>
</dbReference>
<dbReference type="Pfam" id="PF07963">
    <property type="entry name" value="N_methyl"/>
    <property type="match status" value="1"/>
</dbReference>
<dbReference type="InterPro" id="IPR038415">
    <property type="entry name" value="Pilin_PilX-like_sf"/>
</dbReference>
<dbReference type="NCBIfam" id="TIGR02532">
    <property type="entry name" value="IV_pilin_GFxxxE"/>
    <property type="match status" value="1"/>
</dbReference>
<gene>
    <name evidence="7" type="ORF">HMPREF9098_0064</name>
</gene>
<name>F0EW30_9NEIS</name>
<evidence type="ECO:0000256" key="4">
    <source>
        <dbReference type="ARBA" id="ARBA00022989"/>
    </source>
</evidence>
<dbReference type="STRING" id="888741.HMPREF9098_0064"/>